<comment type="caution">
    <text evidence="1">The sequence shown here is derived from an EMBL/GenBank/DDBJ whole genome shotgun (WGS) entry which is preliminary data.</text>
</comment>
<organism evidence="1 2">
    <name type="scientific">Hygrophoropsis aurantiaca</name>
    <dbReference type="NCBI Taxonomy" id="72124"/>
    <lineage>
        <taxon>Eukaryota</taxon>
        <taxon>Fungi</taxon>
        <taxon>Dikarya</taxon>
        <taxon>Basidiomycota</taxon>
        <taxon>Agaricomycotina</taxon>
        <taxon>Agaricomycetes</taxon>
        <taxon>Agaricomycetidae</taxon>
        <taxon>Boletales</taxon>
        <taxon>Coniophorineae</taxon>
        <taxon>Hygrophoropsidaceae</taxon>
        <taxon>Hygrophoropsis</taxon>
    </lineage>
</organism>
<keyword evidence="2" id="KW-1185">Reference proteome</keyword>
<proteinExistence type="predicted"/>
<protein>
    <submittedName>
        <fullName evidence="1">Glycoside hydrolase family 47 protein</fullName>
    </submittedName>
</protein>
<dbReference type="Proteomes" id="UP000790377">
    <property type="component" value="Unassembled WGS sequence"/>
</dbReference>
<name>A0ACB8AN35_9AGAM</name>
<accession>A0ACB8AN35</accession>
<reference evidence="1" key="1">
    <citation type="journal article" date="2021" name="New Phytol.">
        <title>Evolutionary innovations through gain and loss of genes in the ectomycorrhizal Boletales.</title>
        <authorList>
            <person name="Wu G."/>
            <person name="Miyauchi S."/>
            <person name="Morin E."/>
            <person name="Kuo A."/>
            <person name="Drula E."/>
            <person name="Varga T."/>
            <person name="Kohler A."/>
            <person name="Feng B."/>
            <person name="Cao Y."/>
            <person name="Lipzen A."/>
            <person name="Daum C."/>
            <person name="Hundley H."/>
            <person name="Pangilinan J."/>
            <person name="Johnson J."/>
            <person name="Barry K."/>
            <person name="LaButti K."/>
            <person name="Ng V."/>
            <person name="Ahrendt S."/>
            <person name="Min B."/>
            <person name="Choi I.G."/>
            <person name="Park H."/>
            <person name="Plett J.M."/>
            <person name="Magnuson J."/>
            <person name="Spatafora J.W."/>
            <person name="Nagy L.G."/>
            <person name="Henrissat B."/>
            <person name="Grigoriev I.V."/>
            <person name="Yang Z.L."/>
            <person name="Xu J."/>
            <person name="Martin F.M."/>
        </authorList>
    </citation>
    <scope>NUCLEOTIDE SEQUENCE</scope>
    <source>
        <strain evidence="1">ATCC 28755</strain>
    </source>
</reference>
<keyword evidence="1" id="KW-0378">Hydrolase</keyword>
<evidence type="ECO:0000313" key="2">
    <source>
        <dbReference type="Proteomes" id="UP000790377"/>
    </source>
</evidence>
<sequence length="533" mass="60022">MLPTHHQPRSPTPSAMSKARYLLGRHIPPKPVSPPGTLWSQRATEVRDAFLHAYDGYKKHAAGHDELLPVSGGKVNNFNGWSVSIVDGLDTMWIMGLQDEFYDAIPMLANLSFTTQNTFVPFFETVIRYLGGLLSGYALSGEPILLARADDLGKALLPALNTPSGLPMFAVNTATGETRAGWSQSVLWAEAMSCQMEFKYLAHLTGRAEYYEKVEHIMDIMDRTKPSNDLFPTMWNMQNGRPNNNQQSVGAFADSAYEYLLKQYLLTAQSEPKAREMYIKAASGIIDNLLFLSPNRKLLYVTDIQNGRPSHVLEHLSCFLPGLLALGAHTLDLPAAESERHRWAASGLAYTCWISYADQATGLGPDEMMMDSGGAMKWMDALNVWDGEGRPGDVPPGLHEPPPVKSGSRDYRARKTSYLLRPETVESFYVLWRTTGDEIWRERGWEVFQSIEKHTRTKYGYASLSNVDDASAPKKDEMPSYFLAETLKYLYLLFTDEELVPLRNWVFNTEAHPLPIFQWTKWEQAKYGIAKNT</sequence>
<evidence type="ECO:0000313" key="1">
    <source>
        <dbReference type="EMBL" id="KAH7914600.1"/>
    </source>
</evidence>
<dbReference type="EMBL" id="MU267611">
    <property type="protein sequence ID" value="KAH7914600.1"/>
    <property type="molecule type" value="Genomic_DNA"/>
</dbReference>
<gene>
    <name evidence="1" type="ORF">BJ138DRAFT_1170496</name>
</gene>